<keyword evidence="4" id="KW-0282">Flagellum</keyword>
<comment type="subcellular location">
    <subcellularLocation>
        <location evidence="1">Cytoplasm</location>
        <location evidence="1">Cytoskeleton</location>
        <location evidence="1">Flagellum axoneme</location>
    </subcellularLocation>
</comment>
<reference evidence="11 12" key="1">
    <citation type="journal article" date="2023" name="Commun. Biol.">
        <title>Genome analysis of Parmales, the sister group of diatoms, reveals the evolutionary specialization of diatoms from phago-mixotrophs to photoautotrophs.</title>
        <authorList>
            <person name="Ban H."/>
            <person name="Sato S."/>
            <person name="Yoshikawa S."/>
            <person name="Yamada K."/>
            <person name="Nakamura Y."/>
            <person name="Ichinomiya M."/>
            <person name="Sato N."/>
            <person name="Blanc-Mathieu R."/>
            <person name="Endo H."/>
            <person name="Kuwata A."/>
            <person name="Ogata H."/>
        </authorList>
    </citation>
    <scope>NUCLEOTIDE SEQUENCE [LARGE SCALE GENOMIC DNA]</scope>
</reference>
<proteinExistence type="predicted"/>
<evidence type="ECO:0000256" key="6">
    <source>
        <dbReference type="ARBA" id="ARBA00023212"/>
    </source>
</evidence>
<keyword evidence="6" id="KW-0206">Cytoskeleton</keyword>
<comment type="caution">
    <text evidence="11">The sequence shown here is derived from an EMBL/GenBank/DDBJ whole genome shotgun (WGS) entry which is preliminary data.</text>
</comment>
<dbReference type="Proteomes" id="UP001165060">
    <property type="component" value="Unassembled WGS sequence"/>
</dbReference>
<evidence type="ECO:0000256" key="4">
    <source>
        <dbReference type="ARBA" id="ARBA00022846"/>
    </source>
</evidence>
<dbReference type="InterPro" id="IPR040193">
    <property type="entry name" value="EFHC1/EFHC2/EFHB"/>
</dbReference>
<feature type="domain" description="DM10" evidence="10">
    <location>
        <begin position="273"/>
        <end position="378"/>
    </location>
</feature>
<dbReference type="InterPro" id="IPR011992">
    <property type="entry name" value="EF-hand-dom_pair"/>
</dbReference>
<keyword evidence="5" id="KW-0969">Cilium</keyword>
<organism evidence="11 12">
    <name type="scientific">Tetraparma gracilis</name>
    <dbReference type="NCBI Taxonomy" id="2962635"/>
    <lineage>
        <taxon>Eukaryota</taxon>
        <taxon>Sar</taxon>
        <taxon>Stramenopiles</taxon>
        <taxon>Ochrophyta</taxon>
        <taxon>Bolidophyceae</taxon>
        <taxon>Parmales</taxon>
        <taxon>Triparmaceae</taxon>
        <taxon>Tetraparma</taxon>
    </lineage>
</organism>
<feature type="domain" description="DM10" evidence="10">
    <location>
        <begin position="97"/>
        <end position="205"/>
    </location>
</feature>
<feature type="domain" description="EF-hand" evidence="9">
    <location>
        <begin position="522"/>
        <end position="557"/>
    </location>
</feature>
<evidence type="ECO:0000256" key="1">
    <source>
        <dbReference type="ARBA" id="ARBA00004611"/>
    </source>
</evidence>
<feature type="compositionally biased region" description="Low complexity" evidence="8">
    <location>
        <begin position="39"/>
        <end position="54"/>
    </location>
</feature>
<name>A0ABQ6MXH9_9STRA</name>
<keyword evidence="12" id="KW-1185">Reference proteome</keyword>
<evidence type="ECO:0000256" key="3">
    <source>
        <dbReference type="ARBA" id="ARBA00022737"/>
    </source>
</evidence>
<protein>
    <recommendedName>
        <fullName evidence="13">EF-hand domain-containing protein</fullName>
    </recommendedName>
</protein>
<dbReference type="PROSITE" id="PS51336">
    <property type="entry name" value="DM10"/>
    <property type="match status" value="2"/>
</dbReference>
<dbReference type="EMBL" id="BRYB01001837">
    <property type="protein sequence ID" value="GMI34721.1"/>
    <property type="molecule type" value="Genomic_DNA"/>
</dbReference>
<evidence type="ECO:0000256" key="7">
    <source>
        <dbReference type="ARBA" id="ARBA00023273"/>
    </source>
</evidence>
<evidence type="ECO:0008006" key="13">
    <source>
        <dbReference type="Google" id="ProtNLM"/>
    </source>
</evidence>
<evidence type="ECO:0000256" key="5">
    <source>
        <dbReference type="ARBA" id="ARBA00023069"/>
    </source>
</evidence>
<evidence type="ECO:0000256" key="8">
    <source>
        <dbReference type="SAM" id="MobiDB-lite"/>
    </source>
</evidence>
<dbReference type="InterPro" id="IPR002048">
    <property type="entry name" value="EF_hand_dom"/>
</dbReference>
<dbReference type="SUPFAM" id="SSF47473">
    <property type="entry name" value="EF-hand"/>
    <property type="match status" value="1"/>
</dbReference>
<keyword evidence="2" id="KW-0963">Cytoplasm</keyword>
<feature type="region of interest" description="Disordered" evidence="8">
    <location>
        <begin position="1"/>
        <end position="62"/>
    </location>
</feature>
<gene>
    <name evidence="11" type="ORF">TeGR_g8694</name>
</gene>
<dbReference type="PANTHER" id="PTHR12086">
    <property type="entry name" value="EF-HAND DOMAIN C-TERMINAL CONTAINING PROTEIN"/>
    <property type="match status" value="1"/>
</dbReference>
<evidence type="ECO:0000313" key="11">
    <source>
        <dbReference type="EMBL" id="GMI34721.1"/>
    </source>
</evidence>
<evidence type="ECO:0000259" key="9">
    <source>
        <dbReference type="PROSITE" id="PS50222"/>
    </source>
</evidence>
<evidence type="ECO:0000259" key="10">
    <source>
        <dbReference type="PROSITE" id="PS51336"/>
    </source>
</evidence>
<keyword evidence="3" id="KW-0677">Repeat</keyword>
<dbReference type="PANTHER" id="PTHR12086:SF9">
    <property type="entry name" value="EF-HAND DOMAIN-CONTAINING PROTEIN 1"/>
    <property type="match status" value="1"/>
</dbReference>
<evidence type="ECO:0000313" key="12">
    <source>
        <dbReference type="Proteomes" id="UP001165060"/>
    </source>
</evidence>
<dbReference type="SMART" id="SM00676">
    <property type="entry name" value="DM10"/>
    <property type="match status" value="2"/>
</dbReference>
<dbReference type="Pfam" id="PF06565">
    <property type="entry name" value="DM10_dom"/>
    <property type="match status" value="3"/>
</dbReference>
<dbReference type="PROSITE" id="PS50222">
    <property type="entry name" value="EF_HAND_2"/>
    <property type="match status" value="1"/>
</dbReference>
<evidence type="ECO:0000256" key="2">
    <source>
        <dbReference type="ARBA" id="ARBA00022490"/>
    </source>
</evidence>
<keyword evidence="7" id="KW-0966">Cell projection</keyword>
<dbReference type="Gene3D" id="2.30.29.170">
    <property type="match status" value="3"/>
</dbReference>
<accession>A0ABQ6MXH9</accession>
<sequence>MPSSLQDALHPTDSGRYSLTRQKWDRENRAMVSSNLIPRPSTSSQSRSQMSRSQFGGFGGSTVNDNNSVSSLASSTFLRGSAIPNYVPVLSPASDPAPIVLLFHGYFWEDVIESQTETRRLHKCEIYWYMEDMSIEILEIKQENSGIPQGALLSRRKVKVGGTVDRPEYLSPRAFKVGETVDVFSRGYTIISCNVSTQKWCEETYGWSSQDLAPRQWPTDEFTVKNYSKMIRETGAGVGINRNRKMHEMKEYMEAYLGKPTSMSDLGSFLAHDNKTLAFDVLWDDTERLYGEVRFFKMYYFLADDTMEILPVHTKNDGRDQFPKLLKRSKVPKDSTQPFGDKYTWRDLRIGASLNIFSRRMVIFRSDAFTKKYYQSKNIDIGPDFEYVDNDVVKNERQIPPYNGFGSEEDSLMSCTGGIKPKAPKKDFHWDKRGYGPGDFYVGAVMNINCHKFVLLDADEYTYRLMENDIRTFPLSDYEKIHPMLREHAELIRQFFLKEARSDFIDFVTMEKCLNEYCGLKLRKQQLICVWRKLDKKGKGKVSFSKLVRLAENLPIGVTIAGLS</sequence>
<dbReference type="InterPro" id="IPR006602">
    <property type="entry name" value="DM10_dom"/>
</dbReference>